<dbReference type="RefSeq" id="XP_005825828.1">
    <property type="nucleotide sequence ID" value="XM_005825771.1"/>
</dbReference>
<evidence type="ECO:0000256" key="3">
    <source>
        <dbReference type="ARBA" id="ARBA00022692"/>
    </source>
</evidence>
<dbReference type="InterPro" id="IPR008803">
    <property type="entry name" value="RHD3/Sey1"/>
</dbReference>
<dbReference type="eggNOG" id="KOG2203">
    <property type="taxonomic scope" value="Eukaryota"/>
</dbReference>
<dbReference type="PANTHER" id="PTHR45923:SF2">
    <property type="entry name" value="PROTEIN SEY1"/>
    <property type="match status" value="1"/>
</dbReference>
<dbReference type="HOGENOM" id="CLU_1028261_0_0_1"/>
<evidence type="ECO:0000256" key="10">
    <source>
        <dbReference type="PROSITE-ProRule" id="PRU01052"/>
    </source>
</evidence>
<keyword evidence="14" id="KW-1185">Reference proteome</keyword>
<proteinExistence type="inferred from homology"/>
<dbReference type="GO" id="GO:0016320">
    <property type="term" value="P:endoplasmic reticulum membrane fusion"/>
    <property type="evidence" value="ECO:0007669"/>
    <property type="project" value="TreeGrafter"/>
</dbReference>
<protein>
    <recommendedName>
        <fullName evidence="11">GB1/RHD3-type G domain-containing protein</fullName>
    </recommendedName>
</protein>
<dbReference type="GO" id="GO:0009507">
    <property type="term" value="C:chloroplast"/>
    <property type="evidence" value="ECO:0007669"/>
    <property type="project" value="UniProtKB-SubCell"/>
</dbReference>
<keyword evidence="7" id="KW-1133">Transmembrane helix</keyword>
<dbReference type="GO" id="GO:0005525">
    <property type="term" value="F:GTP binding"/>
    <property type="evidence" value="ECO:0007669"/>
    <property type="project" value="UniProtKB-KW"/>
</dbReference>
<reference evidence="14" key="2">
    <citation type="submission" date="2012-11" db="EMBL/GenBank/DDBJ databases">
        <authorList>
            <person name="Kuo A."/>
            <person name="Curtis B.A."/>
            <person name="Tanifuji G."/>
            <person name="Burki F."/>
            <person name="Gruber A."/>
            <person name="Irimia M."/>
            <person name="Maruyama S."/>
            <person name="Arias M.C."/>
            <person name="Ball S.G."/>
            <person name="Gile G.H."/>
            <person name="Hirakawa Y."/>
            <person name="Hopkins J.F."/>
            <person name="Rensing S.A."/>
            <person name="Schmutz J."/>
            <person name="Symeonidi A."/>
            <person name="Elias M."/>
            <person name="Eveleigh R.J."/>
            <person name="Herman E.K."/>
            <person name="Klute M.J."/>
            <person name="Nakayama T."/>
            <person name="Obornik M."/>
            <person name="Reyes-Prieto A."/>
            <person name="Armbrust E.V."/>
            <person name="Aves S.J."/>
            <person name="Beiko R.G."/>
            <person name="Coutinho P."/>
            <person name="Dacks J.B."/>
            <person name="Durnford D.G."/>
            <person name="Fast N.M."/>
            <person name="Green B.R."/>
            <person name="Grisdale C."/>
            <person name="Hempe F."/>
            <person name="Henrissat B."/>
            <person name="Hoppner M.P."/>
            <person name="Ishida K.-I."/>
            <person name="Kim E."/>
            <person name="Koreny L."/>
            <person name="Kroth P.G."/>
            <person name="Liu Y."/>
            <person name="Malik S.-B."/>
            <person name="Maier U.G."/>
            <person name="McRose D."/>
            <person name="Mock T."/>
            <person name="Neilson J.A."/>
            <person name="Onodera N.T."/>
            <person name="Poole A.M."/>
            <person name="Pritham E.J."/>
            <person name="Richards T.A."/>
            <person name="Rocap G."/>
            <person name="Roy S.W."/>
            <person name="Sarai C."/>
            <person name="Schaack S."/>
            <person name="Shirato S."/>
            <person name="Slamovits C.H."/>
            <person name="Spencer D.F."/>
            <person name="Suzuki S."/>
            <person name="Worden A.Z."/>
            <person name="Zauner S."/>
            <person name="Barry K."/>
            <person name="Bell C."/>
            <person name="Bharti A.K."/>
            <person name="Crow J.A."/>
            <person name="Grimwood J."/>
            <person name="Kramer R."/>
            <person name="Lindquist E."/>
            <person name="Lucas S."/>
            <person name="Salamov A."/>
            <person name="McFadden G.I."/>
            <person name="Lane C.E."/>
            <person name="Keeling P.J."/>
            <person name="Gray M.W."/>
            <person name="Grigoriev I.V."/>
            <person name="Archibald J.M."/>
        </authorList>
    </citation>
    <scope>NUCLEOTIDE SEQUENCE</scope>
    <source>
        <strain evidence="14">CCMP2712</strain>
    </source>
</reference>
<dbReference type="FunFam" id="3.40.50.300:FF:000727">
    <property type="entry name" value="Protein SEY1 homolog"/>
    <property type="match status" value="1"/>
</dbReference>
<comment type="similarity">
    <text evidence="10">Belongs to the TRAFAC class dynamin-like GTPase superfamily. GB1/RHD3 GTPase family.</text>
</comment>
<evidence type="ECO:0000256" key="9">
    <source>
        <dbReference type="ARBA" id="ARBA00023136"/>
    </source>
</evidence>
<dbReference type="GeneID" id="17295605"/>
<comment type="subcellular location">
    <subcellularLocation>
        <location evidence="2">Endoplasmic reticulum membrane</location>
        <topology evidence="2">Multi-pass membrane protein</topology>
    </subcellularLocation>
    <subcellularLocation>
        <location evidence="1">Plastid</location>
        <location evidence="1">Chloroplast</location>
    </subcellularLocation>
</comment>
<keyword evidence="4" id="KW-0547">Nucleotide-binding</keyword>
<evidence type="ECO:0000256" key="5">
    <source>
        <dbReference type="ARBA" id="ARBA00022801"/>
    </source>
</evidence>
<reference evidence="13" key="3">
    <citation type="submission" date="2016-03" db="UniProtKB">
        <authorList>
            <consortium name="EnsemblProtists"/>
        </authorList>
    </citation>
    <scope>IDENTIFICATION</scope>
</reference>
<evidence type="ECO:0000259" key="11">
    <source>
        <dbReference type="PROSITE" id="PS51715"/>
    </source>
</evidence>
<sequence>MKFNEEFANFVSSNELGKKARAYHIVSIIGGQSSGKSTLLNQLFGTSFEMMDSKRGRQQTTKGIWCACAKSGEILVMDVEGTDGREKEDQKAFEGKSALFSLALTDIMMINMWMHEVGRFNAANLPLIKTVIEAHLRLMFAGGYVEKHVAKPLLLFVLRDCDDSTPVERLKEDVVKDIEKIWKDVSKPANFPDAQLTDFFNIECKALPHYVYCKEQWKEEVESLARQFDDDAREDYIFRGHGEKEVPADGIADFAGQLWRDIEADNELDLPTHRKMLSMVRCERKRQMKFAAFQAESESSR</sequence>
<evidence type="ECO:0000256" key="8">
    <source>
        <dbReference type="ARBA" id="ARBA00023134"/>
    </source>
</evidence>
<organism evidence="12">
    <name type="scientific">Guillardia theta (strain CCMP2712)</name>
    <name type="common">Cryptophyte</name>
    <dbReference type="NCBI Taxonomy" id="905079"/>
    <lineage>
        <taxon>Eukaryota</taxon>
        <taxon>Cryptophyceae</taxon>
        <taxon>Pyrenomonadales</taxon>
        <taxon>Geminigeraceae</taxon>
        <taxon>Guillardia</taxon>
    </lineage>
</organism>
<reference evidence="12 14" key="1">
    <citation type="journal article" date="2012" name="Nature">
        <title>Algal genomes reveal evolutionary mosaicism and the fate of nucleomorphs.</title>
        <authorList>
            <consortium name="DOE Joint Genome Institute"/>
            <person name="Curtis B.A."/>
            <person name="Tanifuji G."/>
            <person name="Burki F."/>
            <person name="Gruber A."/>
            <person name="Irimia M."/>
            <person name="Maruyama S."/>
            <person name="Arias M.C."/>
            <person name="Ball S.G."/>
            <person name="Gile G.H."/>
            <person name="Hirakawa Y."/>
            <person name="Hopkins J.F."/>
            <person name="Kuo A."/>
            <person name="Rensing S.A."/>
            <person name="Schmutz J."/>
            <person name="Symeonidi A."/>
            <person name="Elias M."/>
            <person name="Eveleigh R.J."/>
            <person name="Herman E.K."/>
            <person name="Klute M.J."/>
            <person name="Nakayama T."/>
            <person name="Obornik M."/>
            <person name="Reyes-Prieto A."/>
            <person name="Armbrust E.V."/>
            <person name="Aves S.J."/>
            <person name="Beiko R.G."/>
            <person name="Coutinho P."/>
            <person name="Dacks J.B."/>
            <person name="Durnford D.G."/>
            <person name="Fast N.M."/>
            <person name="Green B.R."/>
            <person name="Grisdale C.J."/>
            <person name="Hempel F."/>
            <person name="Henrissat B."/>
            <person name="Hoppner M.P."/>
            <person name="Ishida K."/>
            <person name="Kim E."/>
            <person name="Koreny L."/>
            <person name="Kroth P.G."/>
            <person name="Liu Y."/>
            <person name="Malik S.B."/>
            <person name="Maier U.G."/>
            <person name="McRose D."/>
            <person name="Mock T."/>
            <person name="Neilson J.A."/>
            <person name="Onodera N.T."/>
            <person name="Poole A.M."/>
            <person name="Pritham E.J."/>
            <person name="Richards T.A."/>
            <person name="Rocap G."/>
            <person name="Roy S.W."/>
            <person name="Sarai C."/>
            <person name="Schaack S."/>
            <person name="Shirato S."/>
            <person name="Slamovits C.H."/>
            <person name="Spencer D.F."/>
            <person name="Suzuki S."/>
            <person name="Worden A.Z."/>
            <person name="Zauner S."/>
            <person name="Barry K."/>
            <person name="Bell C."/>
            <person name="Bharti A.K."/>
            <person name="Crow J.A."/>
            <person name="Grimwood J."/>
            <person name="Kramer R."/>
            <person name="Lindquist E."/>
            <person name="Lucas S."/>
            <person name="Salamov A."/>
            <person name="McFadden G.I."/>
            <person name="Lane C.E."/>
            <person name="Keeling P.J."/>
            <person name="Gray M.W."/>
            <person name="Grigoriev I.V."/>
            <person name="Archibald J.M."/>
        </authorList>
    </citation>
    <scope>NUCLEOTIDE SEQUENCE</scope>
    <source>
        <strain evidence="12 14">CCMP2712</strain>
    </source>
</reference>
<dbReference type="PROSITE" id="PS51715">
    <property type="entry name" value="G_GB1_RHD3"/>
    <property type="match status" value="1"/>
</dbReference>
<dbReference type="GO" id="GO:0005789">
    <property type="term" value="C:endoplasmic reticulum membrane"/>
    <property type="evidence" value="ECO:0007669"/>
    <property type="project" value="UniProtKB-SubCell"/>
</dbReference>
<name>L1IRJ1_GUITC</name>
<dbReference type="EnsemblProtists" id="EKX38848">
    <property type="protein sequence ID" value="EKX38848"/>
    <property type="gene ID" value="GUITHDRAFT_158461"/>
</dbReference>
<dbReference type="EMBL" id="JH993044">
    <property type="protein sequence ID" value="EKX38848.1"/>
    <property type="molecule type" value="Genomic_DNA"/>
</dbReference>
<evidence type="ECO:0000256" key="2">
    <source>
        <dbReference type="ARBA" id="ARBA00004477"/>
    </source>
</evidence>
<dbReference type="Proteomes" id="UP000011087">
    <property type="component" value="Unassembled WGS sequence"/>
</dbReference>
<dbReference type="OrthoDB" id="1597724at2759"/>
<dbReference type="KEGG" id="gtt:GUITHDRAFT_158461"/>
<evidence type="ECO:0000313" key="14">
    <source>
        <dbReference type="Proteomes" id="UP000011087"/>
    </source>
</evidence>
<evidence type="ECO:0000313" key="12">
    <source>
        <dbReference type="EMBL" id="EKX38848.1"/>
    </source>
</evidence>
<dbReference type="STRING" id="905079.L1IRJ1"/>
<keyword evidence="3" id="KW-0812">Transmembrane</keyword>
<evidence type="ECO:0000256" key="1">
    <source>
        <dbReference type="ARBA" id="ARBA00004229"/>
    </source>
</evidence>
<keyword evidence="6" id="KW-0256">Endoplasmic reticulum</keyword>
<dbReference type="AlphaFoldDB" id="L1IRJ1"/>
<dbReference type="OMA" id="GCANATV"/>
<dbReference type="PANTHER" id="PTHR45923">
    <property type="entry name" value="PROTEIN SEY1"/>
    <property type="match status" value="1"/>
</dbReference>
<dbReference type="InterPro" id="IPR030386">
    <property type="entry name" value="G_GB1_RHD3_dom"/>
</dbReference>
<dbReference type="PaxDb" id="55529-EKX38848"/>
<dbReference type="Pfam" id="PF05879">
    <property type="entry name" value="RHD3_GTPase"/>
    <property type="match status" value="1"/>
</dbReference>
<dbReference type="SUPFAM" id="SSF52540">
    <property type="entry name" value="P-loop containing nucleoside triphosphate hydrolases"/>
    <property type="match status" value="1"/>
</dbReference>
<gene>
    <name evidence="12" type="ORF">GUITHDRAFT_158461</name>
</gene>
<keyword evidence="9" id="KW-0472">Membrane</keyword>
<dbReference type="InterPro" id="IPR027417">
    <property type="entry name" value="P-loop_NTPase"/>
</dbReference>
<evidence type="ECO:0000256" key="6">
    <source>
        <dbReference type="ARBA" id="ARBA00022824"/>
    </source>
</evidence>
<dbReference type="Gene3D" id="3.40.50.300">
    <property type="entry name" value="P-loop containing nucleotide triphosphate hydrolases"/>
    <property type="match status" value="1"/>
</dbReference>
<evidence type="ECO:0000256" key="7">
    <source>
        <dbReference type="ARBA" id="ARBA00022989"/>
    </source>
</evidence>
<evidence type="ECO:0000313" key="13">
    <source>
        <dbReference type="EnsemblProtists" id="EKX38848"/>
    </source>
</evidence>
<keyword evidence="5" id="KW-0378">Hydrolase</keyword>
<dbReference type="GO" id="GO:0003924">
    <property type="term" value="F:GTPase activity"/>
    <property type="evidence" value="ECO:0007669"/>
    <property type="project" value="TreeGrafter"/>
</dbReference>
<dbReference type="CDD" id="cd01851">
    <property type="entry name" value="GBP"/>
    <property type="match status" value="1"/>
</dbReference>
<evidence type="ECO:0000256" key="4">
    <source>
        <dbReference type="ARBA" id="ARBA00022741"/>
    </source>
</evidence>
<keyword evidence="8" id="KW-0342">GTP-binding</keyword>
<feature type="domain" description="GB1/RHD3-type G" evidence="11">
    <location>
        <begin position="20"/>
        <end position="242"/>
    </location>
</feature>
<accession>L1IRJ1</accession>